<keyword evidence="8 11" id="KW-0067">ATP-binding</keyword>
<evidence type="ECO:0000259" key="12">
    <source>
        <dbReference type="PROSITE" id="PS50052"/>
    </source>
</evidence>
<evidence type="ECO:0000256" key="7">
    <source>
        <dbReference type="ARBA" id="ARBA00022777"/>
    </source>
</evidence>
<dbReference type="GO" id="GO:0005524">
    <property type="term" value="F:ATP binding"/>
    <property type="evidence" value="ECO:0007669"/>
    <property type="project" value="UniProtKB-UniRule"/>
</dbReference>
<evidence type="ECO:0000256" key="8">
    <source>
        <dbReference type="ARBA" id="ARBA00022840"/>
    </source>
</evidence>
<comment type="function">
    <text evidence="1 11">Essential for recycling GMP and indirectly, cGMP.</text>
</comment>
<evidence type="ECO:0000256" key="2">
    <source>
        <dbReference type="ARBA" id="ARBA00005790"/>
    </source>
</evidence>
<evidence type="ECO:0000313" key="14">
    <source>
        <dbReference type="Proteomes" id="UP000184035"/>
    </source>
</evidence>
<keyword evidence="6 11" id="KW-0547">Nucleotide-binding</keyword>
<keyword evidence="5 11" id="KW-0808">Transferase</keyword>
<dbReference type="STRING" id="1533.SAMN05443638_1164"/>
<evidence type="ECO:0000256" key="5">
    <source>
        <dbReference type="ARBA" id="ARBA00022679"/>
    </source>
</evidence>
<dbReference type="Gene3D" id="3.40.50.300">
    <property type="entry name" value="P-loop containing nucleotide triphosphate hydrolases"/>
    <property type="match status" value="1"/>
</dbReference>
<reference evidence="13 14" key="1">
    <citation type="submission" date="2016-11" db="EMBL/GenBank/DDBJ databases">
        <authorList>
            <person name="Jaros S."/>
            <person name="Januszkiewicz K."/>
            <person name="Wedrychowicz H."/>
        </authorList>
    </citation>
    <scope>NUCLEOTIDE SEQUENCE [LARGE SCALE GENOMIC DNA]</scope>
    <source>
        <strain evidence="13 14">DSM 2631</strain>
    </source>
</reference>
<dbReference type="Proteomes" id="UP000184035">
    <property type="component" value="Unassembled WGS sequence"/>
</dbReference>
<evidence type="ECO:0000313" key="13">
    <source>
        <dbReference type="EMBL" id="SHE88808.1"/>
    </source>
</evidence>
<dbReference type="Gene3D" id="3.30.63.10">
    <property type="entry name" value="Guanylate Kinase phosphate binding domain"/>
    <property type="match status" value="1"/>
</dbReference>
<dbReference type="InterPro" id="IPR020590">
    <property type="entry name" value="Guanylate_kinase_CS"/>
</dbReference>
<keyword evidence="14" id="KW-1185">Reference proteome</keyword>
<comment type="catalytic activity">
    <reaction evidence="10 11">
        <text>GMP + ATP = GDP + ADP</text>
        <dbReference type="Rhea" id="RHEA:20780"/>
        <dbReference type="ChEBI" id="CHEBI:30616"/>
        <dbReference type="ChEBI" id="CHEBI:58115"/>
        <dbReference type="ChEBI" id="CHEBI:58189"/>
        <dbReference type="ChEBI" id="CHEBI:456216"/>
        <dbReference type="EC" id="2.7.4.8"/>
    </reaction>
</comment>
<protein>
    <recommendedName>
        <fullName evidence="4 11">Guanylate kinase</fullName>
        <ecNumber evidence="3 11">2.7.4.8</ecNumber>
    </recommendedName>
    <alternativeName>
        <fullName evidence="9 11">GMP kinase</fullName>
    </alternativeName>
</protein>
<dbReference type="PROSITE" id="PS50052">
    <property type="entry name" value="GUANYLATE_KINASE_2"/>
    <property type="match status" value="1"/>
</dbReference>
<dbReference type="GO" id="GO:0004385">
    <property type="term" value="F:GMP kinase activity"/>
    <property type="evidence" value="ECO:0007669"/>
    <property type="project" value="UniProtKB-UniRule"/>
</dbReference>
<accession>A0A1M4X5L5</accession>
<dbReference type="EMBL" id="FQVM01000016">
    <property type="protein sequence ID" value="SHE88808.1"/>
    <property type="molecule type" value="Genomic_DNA"/>
</dbReference>
<keyword evidence="11" id="KW-0963">Cytoplasm</keyword>
<dbReference type="NCBIfam" id="TIGR03263">
    <property type="entry name" value="guanyl_kin"/>
    <property type="match status" value="1"/>
</dbReference>
<evidence type="ECO:0000256" key="4">
    <source>
        <dbReference type="ARBA" id="ARBA00016296"/>
    </source>
</evidence>
<organism evidence="13 14">
    <name type="scientific">Clostridium fallax</name>
    <dbReference type="NCBI Taxonomy" id="1533"/>
    <lineage>
        <taxon>Bacteria</taxon>
        <taxon>Bacillati</taxon>
        <taxon>Bacillota</taxon>
        <taxon>Clostridia</taxon>
        <taxon>Eubacteriales</taxon>
        <taxon>Clostridiaceae</taxon>
        <taxon>Clostridium</taxon>
    </lineage>
</organism>
<dbReference type="AlphaFoldDB" id="A0A1M4X5L5"/>
<keyword evidence="7 11" id="KW-0418">Kinase</keyword>
<feature type="domain" description="Guanylate kinase-like" evidence="12">
    <location>
        <begin position="7"/>
        <end position="185"/>
    </location>
</feature>
<dbReference type="SUPFAM" id="SSF52540">
    <property type="entry name" value="P-loop containing nucleoside triphosphate hydrolases"/>
    <property type="match status" value="1"/>
</dbReference>
<gene>
    <name evidence="11" type="primary">gmk</name>
    <name evidence="13" type="ORF">SAMN05443638_1164</name>
</gene>
<name>A0A1M4X5L5_9CLOT</name>
<dbReference type="PROSITE" id="PS00856">
    <property type="entry name" value="GUANYLATE_KINASE_1"/>
    <property type="match status" value="1"/>
</dbReference>
<evidence type="ECO:0000256" key="9">
    <source>
        <dbReference type="ARBA" id="ARBA00030128"/>
    </source>
</evidence>
<evidence type="ECO:0000256" key="6">
    <source>
        <dbReference type="ARBA" id="ARBA00022741"/>
    </source>
</evidence>
<dbReference type="EC" id="2.7.4.8" evidence="3 11"/>
<dbReference type="PANTHER" id="PTHR23117">
    <property type="entry name" value="GUANYLATE KINASE-RELATED"/>
    <property type="match status" value="1"/>
</dbReference>
<evidence type="ECO:0000256" key="10">
    <source>
        <dbReference type="ARBA" id="ARBA00048594"/>
    </source>
</evidence>
<evidence type="ECO:0000256" key="1">
    <source>
        <dbReference type="ARBA" id="ARBA00003531"/>
    </source>
</evidence>
<dbReference type="FunFam" id="3.30.63.10:FF:000002">
    <property type="entry name" value="Guanylate kinase 1"/>
    <property type="match status" value="1"/>
</dbReference>
<dbReference type="HAMAP" id="MF_00328">
    <property type="entry name" value="Guanylate_kinase"/>
    <property type="match status" value="1"/>
</dbReference>
<dbReference type="Pfam" id="PF00625">
    <property type="entry name" value="Guanylate_kin"/>
    <property type="match status" value="1"/>
</dbReference>
<feature type="binding site" evidence="11">
    <location>
        <begin position="14"/>
        <end position="21"/>
    </location>
    <ligand>
        <name>ATP</name>
        <dbReference type="ChEBI" id="CHEBI:30616"/>
    </ligand>
</feature>
<dbReference type="CDD" id="cd00071">
    <property type="entry name" value="GMPK"/>
    <property type="match status" value="1"/>
</dbReference>
<dbReference type="InterPro" id="IPR027417">
    <property type="entry name" value="P-loop_NTPase"/>
</dbReference>
<comment type="similarity">
    <text evidence="2 11">Belongs to the guanylate kinase family.</text>
</comment>
<sequence length="212" mass="24025">MHNHKRGILIVLSGPSGAGKGTICKELLKQCDNLYLSVSATTRNPREGEVEGVNYYFLTKDEFREKVAQNDFLEHAEVYGNYYGTPKSKVEEMLDSGKDVILEIDIQGALKVKEKATDGVFIFILPPSMEELKARIIKRGSETEESLMTRFKSAYQEINYVSKYNYAVVNDTVCEAVKKIEGILLAEKCRVDRIKESILESKEGTIHEQLYD</sequence>
<dbReference type="RefSeq" id="WP_072896330.1">
    <property type="nucleotide sequence ID" value="NZ_FQVM01000016.1"/>
</dbReference>
<dbReference type="GO" id="GO:0005829">
    <property type="term" value="C:cytosol"/>
    <property type="evidence" value="ECO:0007669"/>
    <property type="project" value="TreeGrafter"/>
</dbReference>
<evidence type="ECO:0000256" key="3">
    <source>
        <dbReference type="ARBA" id="ARBA00012961"/>
    </source>
</evidence>
<dbReference type="InterPro" id="IPR008145">
    <property type="entry name" value="GK/Ca_channel_bsu"/>
</dbReference>
<evidence type="ECO:0000256" key="11">
    <source>
        <dbReference type="HAMAP-Rule" id="MF_00328"/>
    </source>
</evidence>
<dbReference type="SMART" id="SM00072">
    <property type="entry name" value="GuKc"/>
    <property type="match status" value="1"/>
</dbReference>
<dbReference type="OrthoDB" id="9808150at2"/>
<dbReference type="PANTHER" id="PTHR23117:SF13">
    <property type="entry name" value="GUANYLATE KINASE"/>
    <property type="match status" value="1"/>
</dbReference>
<dbReference type="InterPro" id="IPR017665">
    <property type="entry name" value="Guanylate_kinase"/>
</dbReference>
<proteinExistence type="inferred from homology"/>
<dbReference type="InterPro" id="IPR008144">
    <property type="entry name" value="Guanylate_kin-like_dom"/>
</dbReference>
<comment type="subcellular location">
    <subcellularLocation>
        <location evidence="11">Cytoplasm</location>
    </subcellularLocation>
</comment>